<reference evidence="2 3" key="1">
    <citation type="submission" date="2020-08" db="EMBL/GenBank/DDBJ databases">
        <title>Genome public.</title>
        <authorList>
            <person name="Liu C."/>
            <person name="Sun Q."/>
        </authorList>
    </citation>
    <scope>NUCLEOTIDE SEQUENCE [LARGE SCALE GENOMIC DNA]</scope>
    <source>
        <strain evidence="2 3">BX0805</strain>
    </source>
</reference>
<name>A0ABR7I756_9FIRM</name>
<dbReference type="EMBL" id="JACOQH010000001">
    <property type="protein sequence ID" value="MBC5752751.1"/>
    <property type="molecule type" value="Genomic_DNA"/>
</dbReference>
<evidence type="ECO:0000313" key="2">
    <source>
        <dbReference type="EMBL" id="MBC5752751.1"/>
    </source>
</evidence>
<evidence type="ECO:0000313" key="3">
    <source>
        <dbReference type="Proteomes" id="UP000621540"/>
    </source>
</evidence>
<keyword evidence="1" id="KW-0812">Transmembrane</keyword>
<organism evidence="2 3">
    <name type="scientific">Roseburia yibonii</name>
    <dbReference type="NCBI Taxonomy" id="2763063"/>
    <lineage>
        <taxon>Bacteria</taxon>
        <taxon>Bacillati</taxon>
        <taxon>Bacillota</taxon>
        <taxon>Clostridia</taxon>
        <taxon>Lachnospirales</taxon>
        <taxon>Lachnospiraceae</taxon>
        <taxon>Roseburia</taxon>
    </lineage>
</organism>
<keyword evidence="3" id="KW-1185">Reference proteome</keyword>
<sequence>MKKFLYAMIEYVAKIHNYIMGLNDKYEYDFSDKQLHFLVIGAIGMLLIFIVYPLFKWLARTGHVMVIAWIYVFTVILVITFAIEIGQKVTNTGNMEFADIVFGVVGFFVMFFIFALVRSIYHGILSLIHHWNDR</sequence>
<feature type="transmembrane region" description="Helical" evidence="1">
    <location>
        <begin position="67"/>
        <end position="85"/>
    </location>
</feature>
<dbReference type="RefSeq" id="WP_147617891.1">
    <property type="nucleotide sequence ID" value="NZ_JACOQH010000001.1"/>
</dbReference>
<accession>A0ABR7I756</accession>
<feature type="transmembrane region" description="Helical" evidence="1">
    <location>
        <begin position="35"/>
        <end position="55"/>
    </location>
</feature>
<comment type="caution">
    <text evidence="2">The sequence shown here is derived from an EMBL/GenBank/DDBJ whole genome shotgun (WGS) entry which is preliminary data.</text>
</comment>
<protein>
    <submittedName>
        <fullName evidence="2">Uncharacterized protein</fullName>
    </submittedName>
</protein>
<proteinExistence type="predicted"/>
<evidence type="ECO:0000256" key="1">
    <source>
        <dbReference type="SAM" id="Phobius"/>
    </source>
</evidence>
<feature type="transmembrane region" description="Helical" evidence="1">
    <location>
        <begin position="97"/>
        <end position="121"/>
    </location>
</feature>
<gene>
    <name evidence="2" type="ORF">H8Z76_01710</name>
</gene>
<keyword evidence="1" id="KW-0472">Membrane</keyword>
<keyword evidence="1" id="KW-1133">Transmembrane helix</keyword>
<dbReference type="Proteomes" id="UP000621540">
    <property type="component" value="Unassembled WGS sequence"/>
</dbReference>